<dbReference type="GO" id="GO:0005634">
    <property type="term" value="C:nucleus"/>
    <property type="evidence" value="ECO:0007669"/>
    <property type="project" value="UniProtKB-SubCell"/>
</dbReference>
<evidence type="ECO:0000256" key="6">
    <source>
        <dbReference type="RuleBase" id="RU000682"/>
    </source>
</evidence>
<keyword evidence="3 5" id="KW-0371">Homeobox</keyword>
<keyword evidence="4 5" id="KW-0539">Nucleus</keyword>
<reference evidence="8" key="1">
    <citation type="submission" date="2019-06" db="EMBL/GenBank/DDBJ databases">
        <title>De novo transcriptome assembly of the myxozoan parasite Tetracapsuloides bryosalmonae: A two-host sequencing approach to uncover specific expression profiles.</title>
        <authorList>
            <person name="Faber M."/>
            <person name="Yoon S."/>
            <person name="Shaw S."/>
            <person name="de Paiva Alves E."/>
            <person name="Okamura B."/>
            <person name="Hartikainen H."/>
            <person name="Secombes C.J."/>
            <person name="Holland J.W."/>
        </authorList>
    </citation>
    <scope>NUCLEOTIDE SEQUENCE</scope>
    <source>
        <tissue evidence="8">Spore sac</tissue>
    </source>
</reference>
<evidence type="ECO:0000259" key="7">
    <source>
        <dbReference type="PROSITE" id="PS50071"/>
    </source>
</evidence>
<dbReference type="SUPFAM" id="SSF46689">
    <property type="entry name" value="Homeodomain-like"/>
    <property type="match status" value="1"/>
</dbReference>
<dbReference type="SMART" id="SM00389">
    <property type="entry name" value="HOX"/>
    <property type="match status" value="1"/>
</dbReference>
<protein>
    <submittedName>
        <fullName evidence="8">Homeobox protein ANF1-like</fullName>
    </submittedName>
</protein>
<name>A0A859IQE9_9CNID</name>
<evidence type="ECO:0000256" key="2">
    <source>
        <dbReference type="ARBA" id="ARBA00023125"/>
    </source>
</evidence>
<dbReference type="InterPro" id="IPR009057">
    <property type="entry name" value="Homeodomain-like_sf"/>
</dbReference>
<evidence type="ECO:0000313" key="8">
    <source>
        <dbReference type="EMBL" id="QKY88629.1"/>
    </source>
</evidence>
<accession>A0A859IQE9</accession>
<keyword evidence="2 5" id="KW-0238">DNA-binding</keyword>
<comment type="subcellular location">
    <subcellularLocation>
        <location evidence="1 5 6">Nucleus</location>
    </subcellularLocation>
</comment>
<dbReference type="PROSITE" id="PS50071">
    <property type="entry name" value="HOMEOBOX_2"/>
    <property type="match status" value="1"/>
</dbReference>
<feature type="domain" description="Homeobox" evidence="7">
    <location>
        <begin position="137"/>
        <end position="197"/>
    </location>
</feature>
<dbReference type="Gene3D" id="1.10.10.60">
    <property type="entry name" value="Homeodomain-like"/>
    <property type="match status" value="1"/>
</dbReference>
<dbReference type="PANTHER" id="PTHR46123:SF4">
    <property type="entry name" value="MIX-TYPE HOMEOBOX GENE 1-RELATED"/>
    <property type="match status" value="1"/>
</dbReference>
<evidence type="ECO:0000256" key="3">
    <source>
        <dbReference type="ARBA" id="ARBA00023155"/>
    </source>
</evidence>
<proteinExistence type="evidence at transcript level"/>
<dbReference type="EMBL" id="MN056845">
    <property type="protein sequence ID" value="QKY88629.1"/>
    <property type="molecule type" value="mRNA"/>
</dbReference>
<dbReference type="CDD" id="cd00086">
    <property type="entry name" value="homeodomain"/>
    <property type="match status" value="1"/>
</dbReference>
<dbReference type="GO" id="GO:0000977">
    <property type="term" value="F:RNA polymerase II transcription regulatory region sequence-specific DNA binding"/>
    <property type="evidence" value="ECO:0007669"/>
    <property type="project" value="TreeGrafter"/>
</dbReference>
<dbReference type="InterPro" id="IPR001356">
    <property type="entry name" value="HD"/>
</dbReference>
<dbReference type="PROSITE" id="PS00027">
    <property type="entry name" value="HOMEOBOX_1"/>
    <property type="match status" value="1"/>
</dbReference>
<dbReference type="GO" id="GO:0000981">
    <property type="term" value="F:DNA-binding transcription factor activity, RNA polymerase II-specific"/>
    <property type="evidence" value="ECO:0007669"/>
    <property type="project" value="InterPro"/>
</dbReference>
<dbReference type="InterPro" id="IPR017970">
    <property type="entry name" value="Homeobox_CS"/>
</dbReference>
<sequence length="199" mass="23273">MEKFSIESLIGKDNNSLKKSILLNENFKYSIDTLLKPNNNHENVHRHIAQDIENVSKFSTKPLCYNKFIDRAISLDDFNPSKHDSQLSSTFPCYSTIKKKENRSILTNSLNVSFDENTSTAINLTSTLNSLYVVKNINSRKKRQSYTNDQLITLEEQFKIDPYPHISTFEELSRKMNIEVKKIQIWFQNHRARLKKINN</sequence>
<dbReference type="AlphaFoldDB" id="A0A859IQE9"/>
<feature type="DNA-binding region" description="Homeobox" evidence="5">
    <location>
        <begin position="139"/>
        <end position="198"/>
    </location>
</feature>
<dbReference type="Pfam" id="PF00046">
    <property type="entry name" value="Homeodomain"/>
    <property type="match status" value="1"/>
</dbReference>
<evidence type="ECO:0000256" key="5">
    <source>
        <dbReference type="PROSITE-ProRule" id="PRU00108"/>
    </source>
</evidence>
<dbReference type="InterPro" id="IPR051306">
    <property type="entry name" value="Homeobox_regulator"/>
</dbReference>
<organism evidence="8">
    <name type="scientific">Tetracapsuloides bryosalmonae</name>
    <dbReference type="NCBI Taxonomy" id="271932"/>
    <lineage>
        <taxon>Eukaryota</taxon>
        <taxon>Metazoa</taxon>
        <taxon>Cnidaria</taxon>
        <taxon>Myxozoa</taxon>
        <taxon>Malacosporea</taxon>
        <taxon>Malacovalvulida</taxon>
        <taxon>Saccosporidae</taxon>
        <taxon>Tetracapsuloides</taxon>
    </lineage>
</organism>
<evidence type="ECO:0000256" key="1">
    <source>
        <dbReference type="ARBA" id="ARBA00004123"/>
    </source>
</evidence>
<evidence type="ECO:0000256" key="4">
    <source>
        <dbReference type="ARBA" id="ARBA00023242"/>
    </source>
</evidence>
<dbReference type="PANTHER" id="PTHR46123">
    <property type="entry name" value="MIX-TYPE HOMEOBOX GENE 1-RELATED"/>
    <property type="match status" value="1"/>
</dbReference>